<dbReference type="InterPro" id="IPR003673">
    <property type="entry name" value="CoA-Trfase_fam_III"/>
</dbReference>
<name>A0A937W0I8_UNCTE</name>
<accession>A0A937W0I8</accession>
<dbReference type="PANTHER" id="PTHR48207">
    <property type="entry name" value="SUCCINATE--HYDROXYMETHYLGLUTARATE COA-TRANSFERASE"/>
    <property type="match status" value="1"/>
</dbReference>
<dbReference type="Proteomes" id="UP000712673">
    <property type="component" value="Unassembled WGS sequence"/>
</dbReference>
<sequence length="422" mass="45965">MAGQAASPITEGMLSPYRVLDLTDERGLLCGKILADLGADVIQIEPPAGNTARRLGPFYHDEVHPERSLFWWSYAANKRSLTLDIHTADGQALLKRLLPSADFLIESDMPGTMHSLGLGYAALAAINPRLIMVSISPFGQDGPYATYEAPDLVGMGLGGFMYVTGDPDRPPVRISVPHFYLHGAGVGATGAMIAHAQRVLTGQGQHVDASCQEAVCRVLANVPQSYVMAGSVIARQGSYRQTGAGMFMRITWPCKDGFVNFQFSGGTASGASVNNFARWMEEEGMGDAYLSSLDFTKLGYGTITRELLARVVPPVERFLMQHTKQELFEEAVARRILLFPVATPHDIVHNPQLQARQYFQEVPHPDLGTSLTMLGPFVRASATPLTMRHFAPKLGEHNTEIYINELGMQPAELARLRAAGVV</sequence>
<dbReference type="EMBL" id="VGLS01000349">
    <property type="protein sequence ID" value="MBM3224541.1"/>
    <property type="molecule type" value="Genomic_DNA"/>
</dbReference>
<dbReference type="PANTHER" id="PTHR48207:SF3">
    <property type="entry name" value="SUCCINATE--HYDROXYMETHYLGLUTARATE COA-TRANSFERASE"/>
    <property type="match status" value="1"/>
</dbReference>
<dbReference type="InterPro" id="IPR023606">
    <property type="entry name" value="CoA-Trfase_III_dom_1_sf"/>
</dbReference>
<dbReference type="InterPro" id="IPR044855">
    <property type="entry name" value="CoA-Trfase_III_dom3_sf"/>
</dbReference>
<gene>
    <name evidence="2" type="ORF">FJZ47_12165</name>
</gene>
<comment type="caution">
    <text evidence="2">The sequence shown here is derived from an EMBL/GenBank/DDBJ whole genome shotgun (WGS) entry which is preliminary data.</text>
</comment>
<dbReference type="Gene3D" id="3.40.50.10540">
    <property type="entry name" value="Crotonobetainyl-coa:carnitine coa-transferase, domain 1"/>
    <property type="match status" value="1"/>
</dbReference>
<dbReference type="InterPro" id="IPR050483">
    <property type="entry name" value="CoA-transferase_III_domain"/>
</dbReference>
<dbReference type="Gene3D" id="3.30.1540.10">
    <property type="entry name" value="formyl-coa transferase, domain 3"/>
    <property type="match status" value="1"/>
</dbReference>
<evidence type="ECO:0000313" key="2">
    <source>
        <dbReference type="EMBL" id="MBM3224541.1"/>
    </source>
</evidence>
<proteinExistence type="predicted"/>
<evidence type="ECO:0000256" key="1">
    <source>
        <dbReference type="ARBA" id="ARBA00022679"/>
    </source>
</evidence>
<reference evidence="2" key="1">
    <citation type="submission" date="2019-03" db="EMBL/GenBank/DDBJ databases">
        <title>Lake Tanganyika Metagenome-Assembled Genomes (MAGs).</title>
        <authorList>
            <person name="Tran P."/>
        </authorList>
    </citation>
    <scope>NUCLEOTIDE SEQUENCE</scope>
    <source>
        <strain evidence="2">K_DeepCast_65m_m2_066</strain>
    </source>
</reference>
<protein>
    <submittedName>
        <fullName evidence="2">CoA transferase</fullName>
    </submittedName>
</protein>
<dbReference type="AlphaFoldDB" id="A0A937W0I8"/>
<dbReference type="Pfam" id="PF02515">
    <property type="entry name" value="CoA_transf_3"/>
    <property type="match status" value="1"/>
</dbReference>
<organism evidence="2 3">
    <name type="scientific">Tectimicrobiota bacterium</name>
    <dbReference type="NCBI Taxonomy" id="2528274"/>
    <lineage>
        <taxon>Bacteria</taxon>
        <taxon>Pseudomonadati</taxon>
        <taxon>Nitrospinota/Tectimicrobiota group</taxon>
        <taxon>Candidatus Tectimicrobiota</taxon>
    </lineage>
</organism>
<dbReference type="GO" id="GO:0008410">
    <property type="term" value="F:CoA-transferase activity"/>
    <property type="evidence" value="ECO:0007669"/>
    <property type="project" value="TreeGrafter"/>
</dbReference>
<dbReference type="SUPFAM" id="SSF89796">
    <property type="entry name" value="CoA-transferase family III (CaiB/BaiF)"/>
    <property type="match status" value="1"/>
</dbReference>
<keyword evidence="1 2" id="KW-0808">Transferase</keyword>
<evidence type="ECO:0000313" key="3">
    <source>
        <dbReference type="Proteomes" id="UP000712673"/>
    </source>
</evidence>